<feature type="non-terminal residue" evidence="2">
    <location>
        <position position="112"/>
    </location>
</feature>
<dbReference type="Proteomes" id="UP000823775">
    <property type="component" value="Unassembled WGS sequence"/>
</dbReference>
<proteinExistence type="predicted"/>
<keyword evidence="3" id="KW-1185">Reference proteome</keyword>
<evidence type="ECO:0000313" key="2">
    <source>
        <dbReference type="EMBL" id="MCD9559645.1"/>
    </source>
</evidence>
<dbReference type="EMBL" id="JACEIK010002183">
    <property type="protein sequence ID" value="MCD9559645.1"/>
    <property type="molecule type" value="Genomic_DNA"/>
</dbReference>
<name>A0ABS8ULY0_DATST</name>
<feature type="region of interest" description="Disordered" evidence="1">
    <location>
        <begin position="1"/>
        <end position="36"/>
    </location>
</feature>
<organism evidence="2 3">
    <name type="scientific">Datura stramonium</name>
    <name type="common">Jimsonweed</name>
    <name type="synonym">Common thornapple</name>
    <dbReference type="NCBI Taxonomy" id="4076"/>
    <lineage>
        <taxon>Eukaryota</taxon>
        <taxon>Viridiplantae</taxon>
        <taxon>Streptophyta</taxon>
        <taxon>Embryophyta</taxon>
        <taxon>Tracheophyta</taxon>
        <taxon>Spermatophyta</taxon>
        <taxon>Magnoliopsida</taxon>
        <taxon>eudicotyledons</taxon>
        <taxon>Gunneridae</taxon>
        <taxon>Pentapetalae</taxon>
        <taxon>asterids</taxon>
        <taxon>lamiids</taxon>
        <taxon>Solanales</taxon>
        <taxon>Solanaceae</taxon>
        <taxon>Solanoideae</taxon>
        <taxon>Datureae</taxon>
        <taxon>Datura</taxon>
    </lineage>
</organism>
<sequence>MWRSGMNKARTRAKQCTATPVRPEARSAGPAARRQHCCTTRGRGRLPTCTMKRATWNLSCTMAYTACQACSNGQKSNPTLTRKRSYKSQIKSAKEQRRHKYTIRNTLYFFVI</sequence>
<reference evidence="2 3" key="1">
    <citation type="journal article" date="2021" name="BMC Genomics">
        <title>Datura genome reveals duplications of psychoactive alkaloid biosynthetic genes and high mutation rate following tissue culture.</title>
        <authorList>
            <person name="Rajewski A."/>
            <person name="Carter-House D."/>
            <person name="Stajich J."/>
            <person name="Litt A."/>
        </authorList>
    </citation>
    <scope>NUCLEOTIDE SEQUENCE [LARGE SCALE GENOMIC DNA]</scope>
    <source>
        <strain evidence="2">AR-01</strain>
    </source>
</reference>
<gene>
    <name evidence="2" type="ORF">HAX54_017780</name>
</gene>
<accession>A0ABS8ULY0</accession>
<evidence type="ECO:0000313" key="3">
    <source>
        <dbReference type="Proteomes" id="UP000823775"/>
    </source>
</evidence>
<comment type="caution">
    <text evidence="2">The sequence shown here is derived from an EMBL/GenBank/DDBJ whole genome shotgun (WGS) entry which is preliminary data.</text>
</comment>
<protein>
    <submittedName>
        <fullName evidence="2">Uncharacterized protein</fullName>
    </submittedName>
</protein>
<evidence type="ECO:0000256" key="1">
    <source>
        <dbReference type="SAM" id="MobiDB-lite"/>
    </source>
</evidence>